<name>A0ABV4MLG8_9VIBR</name>
<dbReference type="Proteomes" id="UP001569151">
    <property type="component" value="Unassembled WGS sequence"/>
</dbReference>
<dbReference type="RefSeq" id="WP_371719612.1">
    <property type="nucleotide sequence ID" value="NZ_JBGOOF010000027.1"/>
</dbReference>
<sequence>MSKPITKEMWEDIEAEMSGGWVDIEFSYKGHKVTVNRVMVSESKTCLQVYIDGFIKGEWVSFDGENGISDKAPSILVDVWCKKTKAKYDNKFKAVMTKIHGKRGVKKKYPDLEDKHIFHVPDFSKASVVCRQFKKLEGIELTKALFLNLKEEAL</sequence>
<evidence type="ECO:0000313" key="2">
    <source>
        <dbReference type="Proteomes" id="UP001569151"/>
    </source>
</evidence>
<comment type="caution">
    <text evidence="1">The sequence shown here is derived from an EMBL/GenBank/DDBJ whole genome shotgun (WGS) entry which is preliminary data.</text>
</comment>
<protein>
    <submittedName>
        <fullName evidence="1">Uncharacterized protein</fullName>
    </submittedName>
</protein>
<evidence type="ECO:0000313" key="1">
    <source>
        <dbReference type="EMBL" id="MEZ8210409.1"/>
    </source>
</evidence>
<gene>
    <name evidence="1" type="ORF">ACED39_16660</name>
</gene>
<proteinExistence type="predicted"/>
<reference evidence="1 2" key="1">
    <citation type="submission" date="2024-06" db="EMBL/GenBank/DDBJ databases">
        <authorList>
            <person name="Steensen K."/>
            <person name="Seneca J."/>
            <person name="Bartlau N."/>
            <person name="Yu A.X."/>
            <person name="Polz M.F."/>
        </authorList>
    </citation>
    <scope>NUCLEOTIDE SEQUENCE [LARGE SCALE GENOMIC DNA]</scope>
    <source>
        <strain evidence="1 2">1F146</strain>
    </source>
</reference>
<dbReference type="EMBL" id="JBGOOS010000027">
    <property type="protein sequence ID" value="MEZ8210409.1"/>
    <property type="molecule type" value="Genomic_DNA"/>
</dbReference>
<keyword evidence="2" id="KW-1185">Reference proteome</keyword>
<organism evidence="1 2">
    <name type="scientific">Vibrio bivalvicida</name>
    <dbReference type="NCBI Taxonomy" id="1276888"/>
    <lineage>
        <taxon>Bacteria</taxon>
        <taxon>Pseudomonadati</taxon>
        <taxon>Pseudomonadota</taxon>
        <taxon>Gammaproteobacteria</taxon>
        <taxon>Vibrionales</taxon>
        <taxon>Vibrionaceae</taxon>
        <taxon>Vibrio</taxon>
        <taxon>Vibrio oreintalis group</taxon>
    </lineage>
</organism>
<accession>A0ABV4MLG8</accession>